<dbReference type="GO" id="GO:0005743">
    <property type="term" value="C:mitochondrial inner membrane"/>
    <property type="evidence" value="ECO:0007669"/>
    <property type="project" value="TreeGrafter"/>
</dbReference>
<feature type="region of interest" description="Disordered" evidence="1">
    <location>
        <begin position="160"/>
        <end position="192"/>
    </location>
</feature>
<evidence type="ECO:0000256" key="1">
    <source>
        <dbReference type="SAM" id="MobiDB-lite"/>
    </source>
</evidence>
<sequence>MGEKGGGPGRGQILLHVLFQECNDSFWGSSGSSGAPGLQPTASENLQPQGRAPYRGHRLTPADDEMYQRTRVMVLEPESPNIMFIEGYSTRGFTISGDVVVGPCAVLPRSILQWNVSARGGAGAAGPHRAPGTAPLNARRAPAGWFPPGHLARESVAVPAAGAPDRDPGAGHRGQGGAAPPSHAEADAGLRDCCGGAGHGERMCNLQLPNE</sequence>
<organism evidence="2 3">
    <name type="scientific">Ficedula albicollis</name>
    <name type="common">Collared flycatcher</name>
    <name type="synonym">Muscicapa albicollis</name>
    <dbReference type="NCBI Taxonomy" id="59894"/>
    <lineage>
        <taxon>Eukaryota</taxon>
        <taxon>Metazoa</taxon>
        <taxon>Chordata</taxon>
        <taxon>Craniata</taxon>
        <taxon>Vertebrata</taxon>
        <taxon>Euteleostomi</taxon>
        <taxon>Archelosauria</taxon>
        <taxon>Archosauria</taxon>
        <taxon>Dinosauria</taxon>
        <taxon>Saurischia</taxon>
        <taxon>Theropoda</taxon>
        <taxon>Coelurosauria</taxon>
        <taxon>Aves</taxon>
        <taxon>Neognathae</taxon>
        <taxon>Neoaves</taxon>
        <taxon>Telluraves</taxon>
        <taxon>Australaves</taxon>
        <taxon>Passeriformes</taxon>
        <taxon>Muscicapidae</taxon>
        <taxon>Ficedula</taxon>
    </lineage>
</organism>
<dbReference type="PANTHER" id="PTHR21192">
    <property type="entry name" value="NUCLEAR PROTEIN E3-3"/>
    <property type="match status" value="1"/>
</dbReference>
<evidence type="ECO:0000313" key="2">
    <source>
        <dbReference type="Ensembl" id="ENSFALP00000018471.1"/>
    </source>
</evidence>
<dbReference type="Ensembl" id="ENSFALT00000044045.1">
    <property type="protein sequence ID" value="ENSFALP00000018471.1"/>
    <property type="gene ID" value="ENSFALG00000023042.1"/>
</dbReference>
<dbReference type="AlphaFoldDB" id="A0A803V6W5"/>
<accession>A0A803V6W5</accession>
<dbReference type="GO" id="GO:0032981">
    <property type="term" value="P:mitochondrial respiratory chain complex I assembly"/>
    <property type="evidence" value="ECO:0007669"/>
    <property type="project" value="TreeGrafter"/>
</dbReference>
<reference evidence="2" key="2">
    <citation type="submission" date="2025-08" db="UniProtKB">
        <authorList>
            <consortium name="Ensembl"/>
        </authorList>
    </citation>
    <scope>IDENTIFICATION</scope>
</reference>
<dbReference type="PANTHER" id="PTHR21192:SF2">
    <property type="entry name" value="NADH DEHYDROGENASE [UBIQUINONE] 1 ALPHA SUBCOMPLEX ASSEMBLY FACTOR 3"/>
    <property type="match status" value="1"/>
</dbReference>
<reference evidence="2 3" key="1">
    <citation type="journal article" date="2012" name="Nature">
        <title>The genomic landscape of species divergence in Ficedula flycatchers.</title>
        <authorList>
            <person name="Ellegren H."/>
            <person name="Smeds L."/>
            <person name="Burri R."/>
            <person name="Olason P.I."/>
            <person name="Backstrom N."/>
            <person name="Kawakami T."/>
            <person name="Kunstner A."/>
            <person name="Makinen H."/>
            <person name="Nadachowska-Brzyska K."/>
            <person name="Qvarnstrom A."/>
            <person name="Uebbing S."/>
            <person name="Wolf J.B."/>
        </authorList>
    </citation>
    <scope>NUCLEOTIDE SEQUENCE [LARGE SCALE GENOMIC DNA]</scope>
</reference>
<dbReference type="InterPro" id="IPR007523">
    <property type="entry name" value="NDUFAF3/AAMDC"/>
</dbReference>
<reference evidence="2" key="3">
    <citation type="submission" date="2025-09" db="UniProtKB">
        <authorList>
            <consortium name="Ensembl"/>
        </authorList>
    </citation>
    <scope>IDENTIFICATION</scope>
</reference>
<gene>
    <name evidence="2" type="primary">NDUFAF3</name>
</gene>
<keyword evidence="3" id="KW-1185">Reference proteome</keyword>
<dbReference type="Proteomes" id="UP000016665">
    <property type="component" value="Chromosome 12"/>
</dbReference>
<feature type="region of interest" description="Disordered" evidence="1">
    <location>
        <begin position="29"/>
        <end position="59"/>
    </location>
</feature>
<name>A0A803V6W5_FICAL</name>
<dbReference type="GeneTree" id="ENSGT00390000018312"/>
<dbReference type="InterPro" id="IPR036748">
    <property type="entry name" value="MTH938-like_sf"/>
</dbReference>
<proteinExistence type="predicted"/>
<evidence type="ECO:0000313" key="3">
    <source>
        <dbReference type="Proteomes" id="UP000016665"/>
    </source>
</evidence>
<dbReference type="SUPFAM" id="SSF64076">
    <property type="entry name" value="MTH938-like"/>
    <property type="match status" value="1"/>
</dbReference>
<protein>
    <submittedName>
        <fullName evidence="2">Uncharacterized protein</fullName>
    </submittedName>
</protein>